<dbReference type="HOGENOM" id="CLU_006410_1_1_1"/>
<dbReference type="Pfam" id="PF17667">
    <property type="entry name" value="Pkinase_fungal"/>
    <property type="match status" value="1"/>
</dbReference>
<organism evidence="2 3">
    <name type="scientific">Phlebiopsis gigantea (strain 11061_1 CR5-6)</name>
    <name type="common">White-rot fungus</name>
    <name type="synonym">Peniophora gigantea</name>
    <dbReference type="NCBI Taxonomy" id="745531"/>
    <lineage>
        <taxon>Eukaryota</taxon>
        <taxon>Fungi</taxon>
        <taxon>Dikarya</taxon>
        <taxon>Basidiomycota</taxon>
        <taxon>Agaricomycotina</taxon>
        <taxon>Agaricomycetes</taxon>
        <taxon>Polyporales</taxon>
        <taxon>Phanerochaetaceae</taxon>
        <taxon>Phlebiopsis</taxon>
    </lineage>
</organism>
<evidence type="ECO:0000313" key="2">
    <source>
        <dbReference type="EMBL" id="KIP03555.1"/>
    </source>
</evidence>
<proteinExistence type="predicted"/>
<dbReference type="Proteomes" id="UP000053257">
    <property type="component" value="Unassembled WGS sequence"/>
</dbReference>
<keyword evidence="3" id="KW-1185">Reference proteome</keyword>
<dbReference type="AlphaFoldDB" id="A0A0C3S5I3"/>
<gene>
    <name evidence="2" type="ORF">PHLGIDRAFT_496602</name>
</gene>
<evidence type="ECO:0000313" key="3">
    <source>
        <dbReference type="Proteomes" id="UP000053257"/>
    </source>
</evidence>
<reference evidence="2 3" key="1">
    <citation type="journal article" date="2014" name="PLoS Genet.">
        <title>Analysis of the Phlebiopsis gigantea genome, transcriptome and secretome provides insight into its pioneer colonization strategies of wood.</title>
        <authorList>
            <person name="Hori C."/>
            <person name="Ishida T."/>
            <person name="Igarashi K."/>
            <person name="Samejima M."/>
            <person name="Suzuki H."/>
            <person name="Master E."/>
            <person name="Ferreira P."/>
            <person name="Ruiz-Duenas F.J."/>
            <person name="Held B."/>
            <person name="Canessa P."/>
            <person name="Larrondo L.F."/>
            <person name="Schmoll M."/>
            <person name="Druzhinina I.S."/>
            <person name="Kubicek C.P."/>
            <person name="Gaskell J.A."/>
            <person name="Kersten P."/>
            <person name="St John F."/>
            <person name="Glasner J."/>
            <person name="Sabat G."/>
            <person name="Splinter BonDurant S."/>
            <person name="Syed K."/>
            <person name="Yadav J."/>
            <person name="Mgbeahuruike A.C."/>
            <person name="Kovalchuk A."/>
            <person name="Asiegbu F.O."/>
            <person name="Lackner G."/>
            <person name="Hoffmeister D."/>
            <person name="Rencoret J."/>
            <person name="Gutierrez A."/>
            <person name="Sun H."/>
            <person name="Lindquist E."/>
            <person name="Barry K."/>
            <person name="Riley R."/>
            <person name="Grigoriev I.V."/>
            <person name="Henrissat B."/>
            <person name="Kues U."/>
            <person name="Berka R.M."/>
            <person name="Martinez A.T."/>
            <person name="Covert S.F."/>
            <person name="Blanchette R.A."/>
            <person name="Cullen D."/>
        </authorList>
    </citation>
    <scope>NUCLEOTIDE SEQUENCE [LARGE SCALE GENOMIC DNA]</scope>
    <source>
        <strain evidence="2 3">11061_1 CR5-6</strain>
    </source>
</reference>
<dbReference type="EMBL" id="KN840610">
    <property type="protein sequence ID" value="KIP03555.1"/>
    <property type="molecule type" value="Genomic_DNA"/>
</dbReference>
<name>A0A0C3S5I3_PHLG1</name>
<sequence>MVFLKDYWRAADTHSEVETYHRLLQHGVRNVATAIAGGDVIGAHGVQKTLSQRFFDGDRVDVPERIHTRLVLKEIGRPLETYKGAKELISVTTQALVAHKDAWEKAGVLHGDVSPRNILIDVLASAKGPPQAFLIDWHLSKYKEDLQPSPSPSHSGGTWAFGSALSLKYPRKPKELADDLESFVYIPTYFSLRN</sequence>
<dbReference type="PANTHER" id="PTHR38248:SF2">
    <property type="entry name" value="FUNK1 11"/>
    <property type="match status" value="1"/>
</dbReference>
<dbReference type="GO" id="GO:0004672">
    <property type="term" value="F:protein kinase activity"/>
    <property type="evidence" value="ECO:0007669"/>
    <property type="project" value="InterPro"/>
</dbReference>
<accession>A0A0C3S5I3</accession>
<dbReference type="Gene3D" id="1.10.510.10">
    <property type="entry name" value="Transferase(Phosphotransferase) domain 1"/>
    <property type="match status" value="1"/>
</dbReference>
<feature type="domain" description="Fungal-type protein kinase" evidence="1">
    <location>
        <begin position="59"/>
        <end position="186"/>
    </location>
</feature>
<dbReference type="SUPFAM" id="SSF56112">
    <property type="entry name" value="Protein kinase-like (PK-like)"/>
    <property type="match status" value="1"/>
</dbReference>
<dbReference type="InterPro" id="IPR040976">
    <property type="entry name" value="Pkinase_fungal"/>
</dbReference>
<dbReference type="PROSITE" id="PS00109">
    <property type="entry name" value="PROTEIN_KINASE_TYR"/>
    <property type="match status" value="1"/>
</dbReference>
<evidence type="ECO:0000259" key="1">
    <source>
        <dbReference type="Pfam" id="PF17667"/>
    </source>
</evidence>
<protein>
    <recommendedName>
        <fullName evidence="1">Fungal-type protein kinase domain-containing protein</fullName>
    </recommendedName>
</protein>
<feature type="non-terminal residue" evidence="2">
    <location>
        <position position="194"/>
    </location>
</feature>
<dbReference type="InterPro" id="IPR011009">
    <property type="entry name" value="Kinase-like_dom_sf"/>
</dbReference>
<dbReference type="OrthoDB" id="2791154at2759"/>
<dbReference type="InterPro" id="IPR008266">
    <property type="entry name" value="Tyr_kinase_AS"/>
</dbReference>
<dbReference type="PANTHER" id="PTHR38248">
    <property type="entry name" value="FUNK1 6"/>
    <property type="match status" value="1"/>
</dbReference>